<dbReference type="InterPro" id="IPR029044">
    <property type="entry name" value="Nucleotide-diphossugar_trans"/>
</dbReference>
<name>A0A2J0JII4_9BACT</name>
<proteinExistence type="inferred from homology"/>
<evidence type="ECO:0000256" key="2">
    <source>
        <dbReference type="ARBA" id="ARBA00022676"/>
    </source>
</evidence>
<reference evidence="6" key="1">
    <citation type="submission" date="2017-09" db="EMBL/GenBank/DDBJ databases">
        <title>Depth-based differentiation of microbial function through sediment-hosted aquifers and enrichment of novel symbionts in the deep terrestrial subsurface.</title>
        <authorList>
            <person name="Probst A.J."/>
            <person name="Ladd B."/>
            <person name="Jarett J.K."/>
            <person name="Geller-Mcgrath D.E."/>
            <person name="Sieber C.M.K."/>
            <person name="Emerson J.B."/>
            <person name="Anantharaman K."/>
            <person name="Thomas B.C."/>
            <person name="Malmstrom R."/>
            <person name="Stieglmeier M."/>
            <person name="Klingl A."/>
            <person name="Woyke T."/>
            <person name="Ryan C.M."/>
            <person name="Banfield J.F."/>
        </authorList>
    </citation>
    <scope>NUCLEOTIDE SEQUENCE [LARGE SCALE GENOMIC DNA]</scope>
</reference>
<evidence type="ECO:0000313" key="6">
    <source>
        <dbReference type="Proteomes" id="UP000228613"/>
    </source>
</evidence>
<dbReference type="AlphaFoldDB" id="A0A2J0JII4"/>
<evidence type="ECO:0000256" key="3">
    <source>
        <dbReference type="ARBA" id="ARBA00022679"/>
    </source>
</evidence>
<evidence type="ECO:0000256" key="1">
    <source>
        <dbReference type="ARBA" id="ARBA00006739"/>
    </source>
</evidence>
<dbReference type="Gene3D" id="3.90.550.10">
    <property type="entry name" value="Spore Coat Polysaccharide Biosynthesis Protein SpsA, Chain A"/>
    <property type="match status" value="1"/>
</dbReference>
<sequence>MHKYAVAIPVYNEENFIVNTLASFEVDNFVENTIFILVDNNSTDNTFEKVEHFLSKNFKYKVLIVNEPRQGVEFARKKSLDIAAEYNPKIIIGTDADTIFNKKIINEIINFSKEKEDVFIFEATMGSAVRLHKMIYFPDFLRSTNRIWKLEYDIFGPYLFGACFAIKPSIYKKVRQNYNVHNSPVIYQNSGEDILLGRRIHYLGGSFCKGKYKVLTSDRRYSSNIYAWLTFERGKFYRNQSNIFDQDMSGYLKNINEYRKKRIENTMVRWIRYAADAKEFADLCMGSNEESLVSYTRFLKFFNYSETFINVSYDSSKNLIDKLTTDNKRRGEQLLEEYLNKEL</sequence>
<keyword evidence="2" id="KW-0328">Glycosyltransferase</keyword>
<dbReference type="CDD" id="cd00761">
    <property type="entry name" value="Glyco_tranf_GTA_type"/>
    <property type="match status" value="1"/>
</dbReference>
<dbReference type="InterPro" id="IPR001173">
    <property type="entry name" value="Glyco_trans_2-like"/>
</dbReference>
<gene>
    <name evidence="5" type="ORF">COU48_01305</name>
</gene>
<accession>A0A2J0JII4</accession>
<keyword evidence="3" id="KW-0808">Transferase</keyword>
<feature type="domain" description="Glycosyltransferase 2-like" evidence="4">
    <location>
        <begin position="6"/>
        <end position="134"/>
    </location>
</feature>
<dbReference type="Pfam" id="PF00535">
    <property type="entry name" value="Glycos_transf_2"/>
    <property type="match status" value="1"/>
</dbReference>
<protein>
    <recommendedName>
        <fullName evidence="4">Glycosyltransferase 2-like domain-containing protein</fullName>
    </recommendedName>
</protein>
<organism evidence="5 6">
    <name type="scientific">Candidatus Nomurabacteria bacterium CG10_big_fil_rev_8_21_14_0_10_03_31_7</name>
    <dbReference type="NCBI Taxonomy" id="1974730"/>
    <lineage>
        <taxon>Bacteria</taxon>
        <taxon>Candidatus Nomuraibacteriota</taxon>
    </lineage>
</organism>
<dbReference type="PANTHER" id="PTHR43630">
    <property type="entry name" value="POLY-BETA-1,6-N-ACETYL-D-GLUCOSAMINE SYNTHASE"/>
    <property type="match status" value="1"/>
</dbReference>
<dbReference type="PANTHER" id="PTHR43630:SF1">
    <property type="entry name" value="POLY-BETA-1,6-N-ACETYL-D-GLUCOSAMINE SYNTHASE"/>
    <property type="match status" value="1"/>
</dbReference>
<comment type="similarity">
    <text evidence="1">Belongs to the glycosyltransferase 2 family.</text>
</comment>
<comment type="caution">
    <text evidence="5">The sequence shown here is derived from an EMBL/GenBank/DDBJ whole genome shotgun (WGS) entry which is preliminary data.</text>
</comment>
<evidence type="ECO:0000313" key="5">
    <source>
        <dbReference type="EMBL" id="PIR68944.1"/>
    </source>
</evidence>
<dbReference type="Proteomes" id="UP000228613">
    <property type="component" value="Unassembled WGS sequence"/>
</dbReference>
<dbReference type="EMBL" id="PFCP01000035">
    <property type="protein sequence ID" value="PIR68944.1"/>
    <property type="molecule type" value="Genomic_DNA"/>
</dbReference>
<evidence type="ECO:0000259" key="4">
    <source>
        <dbReference type="Pfam" id="PF00535"/>
    </source>
</evidence>
<dbReference type="SUPFAM" id="SSF53448">
    <property type="entry name" value="Nucleotide-diphospho-sugar transferases"/>
    <property type="match status" value="1"/>
</dbReference>
<dbReference type="GO" id="GO:0016757">
    <property type="term" value="F:glycosyltransferase activity"/>
    <property type="evidence" value="ECO:0007669"/>
    <property type="project" value="UniProtKB-KW"/>
</dbReference>